<evidence type="ECO:0000313" key="5">
    <source>
        <dbReference type="Proteomes" id="UP001523401"/>
    </source>
</evidence>
<accession>A0ABT1CJ53</accession>
<dbReference type="RefSeq" id="WP_222546160.1">
    <property type="nucleotide sequence ID" value="NZ_BAPW01000040.1"/>
</dbReference>
<dbReference type="EMBL" id="JAMXQU010000011">
    <property type="protein sequence ID" value="MCO6160875.1"/>
    <property type="molecule type" value="Genomic_DNA"/>
</dbReference>
<organism evidence="4 5">
    <name type="scientific">Asaia lannensis NBRC 102526</name>
    <dbReference type="NCBI Taxonomy" id="1307926"/>
    <lineage>
        <taxon>Bacteria</taxon>
        <taxon>Pseudomonadati</taxon>
        <taxon>Pseudomonadota</taxon>
        <taxon>Alphaproteobacteria</taxon>
        <taxon>Acetobacterales</taxon>
        <taxon>Acetobacteraceae</taxon>
        <taxon>Asaia</taxon>
    </lineage>
</organism>
<proteinExistence type="predicted"/>
<dbReference type="SUPFAM" id="SSF46785">
    <property type="entry name" value="Winged helix' DNA-binding domain"/>
    <property type="match status" value="1"/>
</dbReference>
<name>A0ABT1CJ53_9PROT</name>
<dbReference type="InterPro" id="IPR001034">
    <property type="entry name" value="DeoR_HTH"/>
</dbReference>
<dbReference type="InterPro" id="IPR014036">
    <property type="entry name" value="DeoR-like_C"/>
</dbReference>
<evidence type="ECO:0000259" key="3">
    <source>
        <dbReference type="PROSITE" id="PS51000"/>
    </source>
</evidence>
<dbReference type="InterPro" id="IPR037171">
    <property type="entry name" value="NagB/RpiA_transferase-like"/>
</dbReference>
<protein>
    <submittedName>
        <fullName evidence="4">DeoR/GlpR family DNA-binding transcription regulator</fullName>
    </submittedName>
</protein>
<dbReference type="PROSITE" id="PS51000">
    <property type="entry name" value="HTH_DEOR_2"/>
    <property type="match status" value="1"/>
</dbReference>
<dbReference type="Pfam" id="PF00455">
    <property type="entry name" value="DeoRC"/>
    <property type="match status" value="1"/>
</dbReference>
<dbReference type="SMART" id="SM00420">
    <property type="entry name" value="HTH_DEOR"/>
    <property type="match status" value="1"/>
</dbReference>
<evidence type="ECO:0000256" key="2">
    <source>
        <dbReference type="ARBA" id="ARBA00023163"/>
    </source>
</evidence>
<keyword evidence="2" id="KW-0804">Transcription</keyword>
<dbReference type="SMART" id="SM01134">
    <property type="entry name" value="DeoRC"/>
    <property type="match status" value="1"/>
</dbReference>
<evidence type="ECO:0000256" key="1">
    <source>
        <dbReference type="ARBA" id="ARBA00023015"/>
    </source>
</evidence>
<dbReference type="InterPro" id="IPR036388">
    <property type="entry name" value="WH-like_DNA-bd_sf"/>
</dbReference>
<gene>
    <name evidence="4" type="ORF">NF685_12620</name>
</gene>
<sequence length="259" mass="27949">MSMGVNSATLKRRLGIVDAVRRAGFVRTEALATQFDVSMVTIRSDLAYLQSQNLVIRTNGGAQPAHDYAVDAPLDEGPTLYEARALARAVACRLKPGSCVFLDNTQAASFVPVYATVENLRFVVNSFETYHLASRTSDAAVSLLGGEYDRLGYPLISPAAVHALSFYDLDLAVISASQIGKRGFSCLDQTGNCLETAISRAKQVFLLTDRLDRADDDGHVLDWRPTMSVLHGGTPPDGSVLCEDWSVFTDGTVHADTSS</sequence>
<dbReference type="SUPFAM" id="SSF100950">
    <property type="entry name" value="NagB/RpiA/CoA transferase-like"/>
    <property type="match status" value="1"/>
</dbReference>
<keyword evidence="5" id="KW-1185">Reference proteome</keyword>
<comment type="caution">
    <text evidence="4">The sequence shown here is derived from an EMBL/GenBank/DDBJ whole genome shotgun (WGS) entry which is preliminary data.</text>
</comment>
<dbReference type="Proteomes" id="UP001523401">
    <property type="component" value="Unassembled WGS sequence"/>
</dbReference>
<feature type="domain" description="HTH deoR-type" evidence="3">
    <location>
        <begin position="9"/>
        <end position="64"/>
    </location>
</feature>
<dbReference type="InterPro" id="IPR050313">
    <property type="entry name" value="Carb_Metab_HTH_regulators"/>
</dbReference>
<reference evidence="4 5" key="1">
    <citation type="submission" date="2022-06" db="EMBL/GenBank/DDBJ databases">
        <title>Whole-genome of Asaia lannensis strain LMG 27011T.</title>
        <authorList>
            <person name="Sombolestani A."/>
        </authorList>
    </citation>
    <scope>NUCLEOTIDE SEQUENCE [LARGE SCALE GENOMIC DNA]</scope>
    <source>
        <strain evidence="4 5">NBRC 102526</strain>
    </source>
</reference>
<dbReference type="Gene3D" id="1.10.10.10">
    <property type="entry name" value="Winged helix-like DNA-binding domain superfamily/Winged helix DNA-binding domain"/>
    <property type="match status" value="1"/>
</dbReference>
<dbReference type="PANTHER" id="PTHR30363:SF44">
    <property type="entry name" value="AGA OPERON TRANSCRIPTIONAL REPRESSOR-RELATED"/>
    <property type="match status" value="1"/>
</dbReference>
<dbReference type="GO" id="GO:0003677">
    <property type="term" value="F:DNA binding"/>
    <property type="evidence" value="ECO:0007669"/>
    <property type="project" value="UniProtKB-KW"/>
</dbReference>
<keyword evidence="1" id="KW-0805">Transcription regulation</keyword>
<evidence type="ECO:0000313" key="4">
    <source>
        <dbReference type="EMBL" id="MCO6160875.1"/>
    </source>
</evidence>
<keyword evidence="4" id="KW-0238">DNA-binding</keyword>
<dbReference type="Pfam" id="PF08220">
    <property type="entry name" value="HTH_DeoR"/>
    <property type="match status" value="1"/>
</dbReference>
<dbReference type="PANTHER" id="PTHR30363">
    <property type="entry name" value="HTH-TYPE TRANSCRIPTIONAL REGULATOR SRLR-RELATED"/>
    <property type="match status" value="1"/>
</dbReference>
<dbReference type="InterPro" id="IPR036390">
    <property type="entry name" value="WH_DNA-bd_sf"/>
</dbReference>